<keyword evidence="7" id="KW-0346">Stress response</keyword>
<evidence type="ECO:0000256" key="7">
    <source>
        <dbReference type="ARBA" id="ARBA00023016"/>
    </source>
</evidence>
<dbReference type="Gene3D" id="3.30.920.30">
    <property type="entry name" value="Hypothetical protein"/>
    <property type="match status" value="1"/>
</dbReference>
<gene>
    <name evidence="8" type="ORF">A2365_01285</name>
</gene>
<dbReference type="GO" id="GO:0003729">
    <property type="term" value="F:mRNA binding"/>
    <property type="evidence" value="ECO:0007669"/>
    <property type="project" value="InterPro"/>
</dbReference>
<comment type="similarity">
    <text evidence="1">Belongs to the HicA mRNA interferase family.</text>
</comment>
<dbReference type="GO" id="GO:0004519">
    <property type="term" value="F:endonuclease activity"/>
    <property type="evidence" value="ECO:0007669"/>
    <property type="project" value="UniProtKB-KW"/>
</dbReference>
<sequence>MAHLTPISWKIFEKFLLFVGCEFIREKGDHRIYQRVNLKRPVVIPRCKELPVFIIRNNLRVLGISPEEYLEILKRI</sequence>
<accession>A0A1G2EM00</accession>
<dbReference type="GO" id="GO:0016787">
    <property type="term" value="F:hydrolase activity"/>
    <property type="evidence" value="ECO:0007669"/>
    <property type="project" value="UniProtKB-KW"/>
</dbReference>
<evidence type="ECO:0000256" key="1">
    <source>
        <dbReference type="ARBA" id="ARBA00006620"/>
    </source>
</evidence>
<evidence type="ECO:0000256" key="3">
    <source>
        <dbReference type="ARBA" id="ARBA00022722"/>
    </source>
</evidence>
<proteinExistence type="inferred from homology"/>
<evidence type="ECO:0000256" key="4">
    <source>
        <dbReference type="ARBA" id="ARBA00022759"/>
    </source>
</evidence>
<evidence type="ECO:0000256" key="6">
    <source>
        <dbReference type="ARBA" id="ARBA00022884"/>
    </source>
</evidence>
<keyword evidence="3" id="KW-0540">Nuclease</keyword>
<dbReference type="EMBL" id="MHMM01000015">
    <property type="protein sequence ID" value="OGZ26816.1"/>
    <property type="molecule type" value="Genomic_DNA"/>
</dbReference>
<keyword evidence="4" id="KW-0255">Endonuclease</keyword>
<reference evidence="8 9" key="1">
    <citation type="journal article" date="2016" name="Nat. Commun.">
        <title>Thousands of microbial genomes shed light on interconnected biogeochemical processes in an aquifer system.</title>
        <authorList>
            <person name="Anantharaman K."/>
            <person name="Brown C.T."/>
            <person name="Hug L.A."/>
            <person name="Sharon I."/>
            <person name="Castelle C.J."/>
            <person name="Probst A.J."/>
            <person name="Thomas B.C."/>
            <person name="Singh A."/>
            <person name="Wilkins M.J."/>
            <person name="Karaoz U."/>
            <person name="Brodie E.L."/>
            <person name="Williams K.H."/>
            <person name="Hubbard S.S."/>
            <person name="Banfield J.F."/>
        </authorList>
    </citation>
    <scope>NUCLEOTIDE SEQUENCE [LARGE SCALE GENOMIC DNA]</scope>
</reference>
<evidence type="ECO:0008006" key="10">
    <source>
        <dbReference type="Google" id="ProtNLM"/>
    </source>
</evidence>
<evidence type="ECO:0000313" key="9">
    <source>
        <dbReference type="Proteomes" id="UP000177740"/>
    </source>
</evidence>
<evidence type="ECO:0000256" key="5">
    <source>
        <dbReference type="ARBA" id="ARBA00022801"/>
    </source>
</evidence>
<dbReference type="InterPro" id="IPR038570">
    <property type="entry name" value="HicA_sf"/>
</dbReference>
<dbReference type="Proteomes" id="UP000177740">
    <property type="component" value="Unassembled WGS sequence"/>
</dbReference>
<dbReference type="Pfam" id="PF07927">
    <property type="entry name" value="HicA_toxin"/>
    <property type="match status" value="1"/>
</dbReference>
<protein>
    <recommendedName>
        <fullName evidence="10">Addiction module toxin, HicA family</fullName>
    </recommendedName>
</protein>
<keyword evidence="6" id="KW-0694">RNA-binding</keyword>
<dbReference type="STRING" id="1801677.A2365_01285"/>
<keyword evidence="5" id="KW-0378">Hydrolase</keyword>
<keyword evidence="2" id="KW-1277">Toxin-antitoxin system</keyword>
<evidence type="ECO:0000313" key="8">
    <source>
        <dbReference type="EMBL" id="OGZ26816.1"/>
    </source>
</evidence>
<dbReference type="AlphaFoldDB" id="A0A1G2EM00"/>
<name>A0A1G2EM00_9BACT</name>
<dbReference type="InterPro" id="IPR012933">
    <property type="entry name" value="HicA_mRNA_interferase"/>
</dbReference>
<organism evidence="8 9">
    <name type="scientific">Candidatus Nealsonbacteria bacterium RIFOXYB1_FULL_40_15</name>
    <dbReference type="NCBI Taxonomy" id="1801677"/>
    <lineage>
        <taxon>Bacteria</taxon>
        <taxon>Candidatus Nealsoniibacteriota</taxon>
    </lineage>
</organism>
<dbReference type="SUPFAM" id="SSF54786">
    <property type="entry name" value="YcfA/nrd intein domain"/>
    <property type="match status" value="1"/>
</dbReference>
<evidence type="ECO:0000256" key="2">
    <source>
        <dbReference type="ARBA" id="ARBA00022649"/>
    </source>
</evidence>
<comment type="caution">
    <text evidence="8">The sequence shown here is derived from an EMBL/GenBank/DDBJ whole genome shotgun (WGS) entry which is preliminary data.</text>
</comment>